<dbReference type="KEGG" id="mpp:MICPUCDRAFT_52096"/>
<dbReference type="Gene3D" id="4.10.1060.10">
    <property type="entry name" value="Zinc finger, RanBP2-type"/>
    <property type="match status" value="1"/>
</dbReference>
<keyword evidence="3" id="KW-0862">Zinc</keyword>
<keyword evidence="1" id="KW-0479">Metal-binding</keyword>
<feature type="region of interest" description="Disordered" evidence="5">
    <location>
        <begin position="135"/>
        <end position="235"/>
    </location>
</feature>
<proteinExistence type="predicted"/>
<feature type="compositionally biased region" description="Basic and acidic residues" evidence="5">
    <location>
        <begin position="221"/>
        <end position="234"/>
    </location>
</feature>
<evidence type="ECO:0000313" key="8">
    <source>
        <dbReference type="Proteomes" id="UP000001876"/>
    </source>
</evidence>
<evidence type="ECO:0000313" key="7">
    <source>
        <dbReference type="EMBL" id="EEH53394.1"/>
    </source>
</evidence>
<dbReference type="Proteomes" id="UP000001876">
    <property type="component" value="Unassembled WGS sequence"/>
</dbReference>
<dbReference type="GeneID" id="9687785"/>
<dbReference type="PROSITE" id="PS51318">
    <property type="entry name" value="TAT"/>
    <property type="match status" value="1"/>
</dbReference>
<feature type="region of interest" description="Disordered" evidence="5">
    <location>
        <begin position="12"/>
        <end position="107"/>
    </location>
</feature>
<name>C1N3A4_MICPC</name>
<evidence type="ECO:0000256" key="4">
    <source>
        <dbReference type="PROSITE-ProRule" id="PRU00322"/>
    </source>
</evidence>
<keyword evidence="2 4" id="KW-0863">Zinc-finger</keyword>
<dbReference type="PROSITE" id="PS01358">
    <property type="entry name" value="ZF_RANBP2_1"/>
    <property type="match status" value="1"/>
</dbReference>
<dbReference type="InterPro" id="IPR006311">
    <property type="entry name" value="TAT_signal"/>
</dbReference>
<keyword evidence="8" id="KW-1185">Reference proteome</keyword>
<gene>
    <name evidence="7" type="ORF">MICPUCDRAFT_52096</name>
</gene>
<protein>
    <submittedName>
        <fullName evidence="7">Predicted protein</fullName>
    </submittedName>
</protein>
<evidence type="ECO:0000256" key="5">
    <source>
        <dbReference type="SAM" id="MobiDB-lite"/>
    </source>
</evidence>
<dbReference type="SUPFAM" id="SSF90209">
    <property type="entry name" value="Ran binding protein zinc finger-like"/>
    <property type="match status" value="1"/>
</dbReference>
<evidence type="ECO:0000256" key="2">
    <source>
        <dbReference type="ARBA" id="ARBA00022771"/>
    </source>
</evidence>
<dbReference type="GO" id="GO:0008270">
    <property type="term" value="F:zinc ion binding"/>
    <property type="evidence" value="ECO:0007669"/>
    <property type="project" value="UniProtKB-KW"/>
</dbReference>
<accession>C1N3A4</accession>
<sequence>MVATAARKARREAAALAAAGGAPAAAAPSPAAATPAARALTTSATKSAAISSSSSLAPRKTIVKGTGSKSQGTYTPPAILHAVANAARNKESKGGGNGGGGDRTGGAAAAKADWDCASCGKSNFAKRRACFKCDAPRPGRTFTAAGVKGWEKRQAKRAAKQQAAGGGGGGETRDDDDDAAAAAARDARPKKPKKTKLSDDGDEDEDEDKRRNARPKRKSVKASDRGKAPKKLRDPTAPLVYLEAWMGRGELDASTGKPANGWKLDKNIQNWLLHNVFDEGEVDDDVFDITVMYAGGLRGGPATRLRDAAREKNFGKGVVAERARKILRALEKSASEMAE</sequence>
<dbReference type="InterPro" id="IPR019327">
    <property type="entry name" value="WKF"/>
</dbReference>
<dbReference type="PANTHER" id="PTHR22306">
    <property type="entry name" value="CHROMOSOME 7 OPEN READING FRAME 50"/>
    <property type="match status" value="1"/>
</dbReference>
<evidence type="ECO:0000259" key="6">
    <source>
        <dbReference type="PROSITE" id="PS50199"/>
    </source>
</evidence>
<evidence type="ECO:0000256" key="3">
    <source>
        <dbReference type="ARBA" id="ARBA00022833"/>
    </source>
</evidence>
<feature type="compositionally biased region" description="Low complexity" evidence="5">
    <location>
        <begin position="14"/>
        <end position="57"/>
    </location>
</feature>
<reference evidence="7 8" key="1">
    <citation type="journal article" date="2009" name="Science">
        <title>Green evolution and dynamic adaptations revealed by genomes of the marine picoeukaryotes Micromonas.</title>
        <authorList>
            <person name="Worden A.Z."/>
            <person name="Lee J.H."/>
            <person name="Mock T."/>
            <person name="Rouze P."/>
            <person name="Simmons M.P."/>
            <person name="Aerts A.L."/>
            <person name="Allen A.E."/>
            <person name="Cuvelier M.L."/>
            <person name="Derelle E."/>
            <person name="Everett M.V."/>
            <person name="Foulon E."/>
            <person name="Grimwood J."/>
            <person name="Gundlach H."/>
            <person name="Henrissat B."/>
            <person name="Napoli C."/>
            <person name="McDonald S.M."/>
            <person name="Parker M.S."/>
            <person name="Rombauts S."/>
            <person name="Salamov A."/>
            <person name="Von Dassow P."/>
            <person name="Badger J.H."/>
            <person name="Coutinho P.M."/>
            <person name="Demir E."/>
            <person name="Dubchak I."/>
            <person name="Gentemann C."/>
            <person name="Eikrem W."/>
            <person name="Gready J.E."/>
            <person name="John U."/>
            <person name="Lanier W."/>
            <person name="Lindquist E.A."/>
            <person name="Lucas S."/>
            <person name="Mayer K.F."/>
            <person name="Moreau H."/>
            <person name="Not F."/>
            <person name="Otillar R."/>
            <person name="Panaud O."/>
            <person name="Pangilinan J."/>
            <person name="Paulsen I."/>
            <person name="Piegu B."/>
            <person name="Poliakov A."/>
            <person name="Robbens S."/>
            <person name="Schmutz J."/>
            <person name="Toulza E."/>
            <person name="Wyss T."/>
            <person name="Zelensky A."/>
            <person name="Zhou K."/>
            <person name="Armbrust E.V."/>
            <person name="Bhattacharya D."/>
            <person name="Goodenough U.W."/>
            <person name="Van de Peer Y."/>
            <person name="Grigoriev I.V."/>
        </authorList>
    </citation>
    <scope>NUCLEOTIDE SEQUENCE [LARGE SCALE GENOMIC DNA]</scope>
    <source>
        <strain evidence="7 8">CCMP1545</strain>
    </source>
</reference>
<dbReference type="InterPro" id="IPR001876">
    <property type="entry name" value="Znf_RanBP2"/>
</dbReference>
<evidence type="ECO:0000256" key="1">
    <source>
        <dbReference type="ARBA" id="ARBA00022723"/>
    </source>
</evidence>
<feature type="domain" description="RanBP2-type" evidence="6">
    <location>
        <begin position="103"/>
        <end position="139"/>
    </location>
</feature>
<dbReference type="EMBL" id="GG663746">
    <property type="protein sequence ID" value="EEH53394.1"/>
    <property type="molecule type" value="Genomic_DNA"/>
</dbReference>
<dbReference type="PROSITE" id="PS50199">
    <property type="entry name" value="ZF_RANBP2_2"/>
    <property type="match status" value="1"/>
</dbReference>
<dbReference type="SMART" id="SM00547">
    <property type="entry name" value="ZnF_RBZ"/>
    <property type="match status" value="1"/>
</dbReference>
<dbReference type="AlphaFoldDB" id="C1N3A4"/>
<dbReference type="Pfam" id="PF00641">
    <property type="entry name" value="Zn_ribbon_RanBP"/>
    <property type="match status" value="1"/>
</dbReference>
<feature type="compositionally biased region" description="Gly residues" evidence="5">
    <location>
        <begin position="94"/>
        <end position="104"/>
    </location>
</feature>
<feature type="compositionally biased region" description="Basic residues" evidence="5">
    <location>
        <begin position="211"/>
        <end position="220"/>
    </location>
</feature>
<dbReference type="RefSeq" id="XP_003062575.1">
    <property type="nucleotide sequence ID" value="XM_003062529.1"/>
</dbReference>
<dbReference type="PANTHER" id="PTHR22306:SF2">
    <property type="entry name" value="CHROMOSOME 7 OPEN READING FRAME 50"/>
    <property type="match status" value="1"/>
</dbReference>
<dbReference type="Pfam" id="PF10180">
    <property type="entry name" value="WKF"/>
    <property type="match status" value="1"/>
</dbReference>
<dbReference type="OrthoDB" id="448399at2759"/>
<dbReference type="InterPro" id="IPR036443">
    <property type="entry name" value="Znf_RanBP2_sf"/>
</dbReference>
<organism evidence="8">
    <name type="scientific">Micromonas pusilla (strain CCMP1545)</name>
    <name type="common">Picoplanktonic green alga</name>
    <dbReference type="NCBI Taxonomy" id="564608"/>
    <lineage>
        <taxon>Eukaryota</taxon>
        <taxon>Viridiplantae</taxon>
        <taxon>Chlorophyta</taxon>
        <taxon>Mamiellophyceae</taxon>
        <taxon>Mamiellales</taxon>
        <taxon>Mamiellaceae</taxon>
        <taxon>Micromonas</taxon>
    </lineage>
</organism>